<dbReference type="PANTHER" id="PTHR12714:SF9">
    <property type="entry name" value="PROTEIN-S-ISOPRENYLCYSTEINE O-METHYLTRANSFERASE"/>
    <property type="match status" value="1"/>
</dbReference>
<protein>
    <submittedName>
        <fullName evidence="6">Isoprenylcysteine carboxylmethyltransferase family protein</fullName>
        <ecNumber evidence="6">2.1.1.100</ecNumber>
        <ecNumber evidence="6">2.1.1.334</ecNumber>
    </submittedName>
</protein>
<organism evidence="6 7">
    <name type="scientific">Albibacterium profundi</name>
    <dbReference type="NCBI Taxonomy" id="3134906"/>
    <lineage>
        <taxon>Bacteria</taxon>
        <taxon>Pseudomonadati</taxon>
        <taxon>Bacteroidota</taxon>
        <taxon>Sphingobacteriia</taxon>
        <taxon>Sphingobacteriales</taxon>
        <taxon>Sphingobacteriaceae</taxon>
        <taxon>Albibacterium</taxon>
    </lineage>
</organism>
<reference evidence="6 7" key="1">
    <citation type="submission" date="2024-04" db="EMBL/GenBank/DDBJ databases">
        <title>Albibacterium profundi sp. nov., isolated from sediment of the Challenger Deep of Mariana Trench.</title>
        <authorList>
            <person name="Wang Y."/>
        </authorList>
    </citation>
    <scope>NUCLEOTIDE SEQUENCE [LARGE SCALE GENOMIC DNA]</scope>
    <source>
        <strain evidence="6 7">RHL897</strain>
    </source>
</reference>
<dbReference type="GO" id="GO:0032259">
    <property type="term" value="P:methylation"/>
    <property type="evidence" value="ECO:0007669"/>
    <property type="project" value="UniProtKB-KW"/>
</dbReference>
<feature type="transmembrane region" description="Helical" evidence="5">
    <location>
        <begin position="36"/>
        <end position="55"/>
    </location>
</feature>
<dbReference type="Gene3D" id="1.20.120.1630">
    <property type="match status" value="1"/>
</dbReference>
<evidence type="ECO:0000313" key="6">
    <source>
        <dbReference type="EMBL" id="MFB5946579.1"/>
    </source>
</evidence>
<dbReference type="EC" id="2.1.1.100" evidence="6"/>
<gene>
    <name evidence="6" type="ORF">WKR92_12145</name>
</gene>
<name>A0ABV5CGJ4_9SPHI</name>
<evidence type="ECO:0000313" key="7">
    <source>
        <dbReference type="Proteomes" id="UP001580928"/>
    </source>
</evidence>
<keyword evidence="3 5" id="KW-1133">Transmembrane helix</keyword>
<keyword evidence="6" id="KW-0808">Transferase</keyword>
<keyword evidence="6" id="KW-0489">Methyltransferase</keyword>
<dbReference type="GO" id="GO:0004671">
    <property type="term" value="F:protein C-terminal S-isoprenylcysteine carboxyl O-methyltransferase activity"/>
    <property type="evidence" value="ECO:0007669"/>
    <property type="project" value="UniProtKB-EC"/>
</dbReference>
<dbReference type="EMBL" id="JBBVGT010000003">
    <property type="protein sequence ID" value="MFB5946579.1"/>
    <property type="molecule type" value="Genomic_DNA"/>
</dbReference>
<sequence>MSIASKIRTIKPDTYFIIAIVAAVSFNFALPGKRLIPDPYTFIGVIAAMVGYLIARKANSTLIKNKTTIYAFGKPTLLITDGPFKFSRNPIYLGMVIILLGLACFLGSLTPFIFPLLFVIIINNYIIPHEEKQLTQIFGEEYLSYKMKVRRWL</sequence>
<dbReference type="RefSeq" id="WP_375558108.1">
    <property type="nucleotide sequence ID" value="NZ_JBBVGT010000003.1"/>
</dbReference>
<evidence type="ECO:0000256" key="2">
    <source>
        <dbReference type="ARBA" id="ARBA00022692"/>
    </source>
</evidence>
<accession>A0ABV5CGJ4</accession>
<dbReference type="Pfam" id="PF04191">
    <property type="entry name" value="PEMT"/>
    <property type="match status" value="1"/>
</dbReference>
<evidence type="ECO:0000256" key="5">
    <source>
        <dbReference type="SAM" id="Phobius"/>
    </source>
</evidence>
<evidence type="ECO:0000256" key="4">
    <source>
        <dbReference type="ARBA" id="ARBA00023136"/>
    </source>
</evidence>
<dbReference type="Proteomes" id="UP001580928">
    <property type="component" value="Unassembled WGS sequence"/>
</dbReference>
<dbReference type="EC" id="2.1.1.334" evidence="6"/>
<keyword evidence="7" id="KW-1185">Reference proteome</keyword>
<proteinExistence type="predicted"/>
<evidence type="ECO:0000256" key="3">
    <source>
        <dbReference type="ARBA" id="ARBA00022989"/>
    </source>
</evidence>
<dbReference type="PANTHER" id="PTHR12714">
    <property type="entry name" value="PROTEIN-S ISOPRENYLCYSTEINE O-METHYLTRANSFERASE"/>
    <property type="match status" value="1"/>
</dbReference>
<feature type="transmembrane region" description="Helical" evidence="5">
    <location>
        <begin position="91"/>
        <end position="122"/>
    </location>
</feature>
<keyword evidence="4 5" id="KW-0472">Membrane</keyword>
<dbReference type="InterPro" id="IPR007318">
    <property type="entry name" value="Phopholipid_MeTrfase"/>
</dbReference>
<comment type="subcellular location">
    <subcellularLocation>
        <location evidence="1">Endomembrane system</location>
        <topology evidence="1">Multi-pass membrane protein</topology>
    </subcellularLocation>
</comment>
<keyword evidence="2 5" id="KW-0812">Transmembrane</keyword>
<comment type="caution">
    <text evidence="6">The sequence shown here is derived from an EMBL/GenBank/DDBJ whole genome shotgun (WGS) entry which is preliminary data.</text>
</comment>
<evidence type="ECO:0000256" key="1">
    <source>
        <dbReference type="ARBA" id="ARBA00004127"/>
    </source>
</evidence>
<feature type="transmembrane region" description="Helical" evidence="5">
    <location>
        <begin position="12"/>
        <end position="30"/>
    </location>
</feature>